<dbReference type="EMBL" id="JAROCB010000003">
    <property type="protein sequence ID" value="MDN4597745.1"/>
    <property type="molecule type" value="Genomic_DNA"/>
</dbReference>
<reference evidence="4" key="1">
    <citation type="submission" date="2023-03" db="EMBL/GenBank/DDBJ databases">
        <title>MT1 and MT2 Draft Genomes of Novel Species.</title>
        <authorList>
            <person name="Venkateswaran K."/>
        </authorList>
    </citation>
    <scope>NUCLEOTIDE SEQUENCE</scope>
    <source>
        <strain evidence="4">F6_8S_P_1A</strain>
    </source>
</reference>
<dbReference type="SUPFAM" id="SSF55166">
    <property type="entry name" value="Hedgehog/DD-peptidase"/>
    <property type="match status" value="1"/>
</dbReference>
<dbReference type="InterPro" id="IPR009045">
    <property type="entry name" value="Zn_M74/Hedgehog-like"/>
</dbReference>
<evidence type="ECO:0000256" key="2">
    <source>
        <dbReference type="SAM" id="SignalP"/>
    </source>
</evidence>
<keyword evidence="5" id="KW-1185">Reference proteome</keyword>
<evidence type="ECO:0000259" key="3">
    <source>
        <dbReference type="Pfam" id="PF02557"/>
    </source>
</evidence>
<dbReference type="InterPro" id="IPR003709">
    <property type="entry name" value="VanY-like_core_dom"/>
</dbReference>
<dbReference type="InterPro" id="IPR052179">
    <property type="entry name" value="DD-CPase-like"/>
</dbReference>
<sequence length="274" mass="29304">MSPGGARTRRVLSTRAALTAAALVAVFALSACATGAVSAGPTSHRSTPHRMTPTPRPPRPTPSTVPTPSVLGFDKTAQSIDDPASPWVVVNKSRGLNPLDYVPADLTYPDVPNLNDQPMRQATAAAVVDMFHAGKAEAGLDFSVQSAYRSYESQTRVYDDDVAHNGQAYADTDTARPGHSEHQTGYAVDISAVPANCSLAACFADTAQGRWLAANAWRFGFLLRYPADKVPVTGFAFEPWHFRFVGVPLATELHRAGVTTLEEFFGCPGGTEYH</sequence>
<dbReference type="RefSeq" id="WP_301218964.1">
    <property type="nucleotide sequence ID" value="NZ_JAROCB010000003.1"/>
</dbReference>
<comment type="caution">
    <text evidence="4">The sequence shown here is derived from an EMBL/GenBank/DDBJ whole genome shotgun (WGS) entry which is preliminary data.</text>
</comment>
<dbReference type="PROSITE" id="PS51257">
    <property type="entry name" value="PROKAR_LIPOPROTEIN"/>
    <property type="match status" value="1"/>
</dbReference>
<keyword evidence="2" id="KW-0732">Signal</keyword>
<feature type="chain" id="PRO_5045762205" evidence="2">
    <location>
        <begin position="34"/>
        <end position="274"/>
    </location>
</feature>
<dbReference type="PANTHER" id="PTHR34385">
    <property type="entry name" value="D-ALANYL-D-ALANINE CARBOXYPEPTIDASE"/>
    <property type="match status" value="1"/>
</dbReference>
<name>A0ABT8IY58_9MICO</name>
<evidence type="ECO:0000313" key="4">
    <source>
        <dbReference type="EMBL" id="MDN4597745.1"/>
    </source>
</evidence>
<dbReference type="PANTHER" id="PTHR34385:SF1">
    <property type="entry name" value="PEPTIDOGLYCAN L-ALANYL-D-GLUTAMATE ENDOPEPTIDASE CWLK"/>
    <property type="match status" value="1"/>
</dbReference>
<proteinExistence type="predicted"/>
<gene>
    <name evidence="4" type="ORF">P5G59_11390</name>
</gene>
<evidence type="ECO:0000256" key="1">
    <source>
        <dbReference type="SAM" id="MobiDB-lite"/>
    </source>
</evidence>
<feature type="compositionally biased region" description="Pro residues" evidence="1">
    <location>
        <begin position="54"/>
        <end position="65"/>
    </location>
</feature>
<dbReference type="CDD" id="cd14852">
    <property type="entry name" value="LD-carboxypeptidase"/>
    <property type="match status" value="1"/>
</dbReference>
<feature type="signal peptide" evidence="2">
    <location>
        <begin position="1"/>
        <end position="33"/>
    </location>
</feature>
<feature type="domain" description="D-alanyl-D-alanine carboxypeptidase-like core" evidence="3">
    <location>
        <begin position="119"/>
        <end position="246"/>
    </location>
</feature>
<dbReference type="Proteomes" id="UP001174210">
    <property type="component" value="Unassembled WGS sequence"/>
</dbReference>
<organism evidence="4 5">
    <name type="scientific">Leifsonia virtsii</name>
    <dbReference type="NCBI Taxonomy" id="3035915"/>
    <lineage>
        <taxon>Bacteria</taxon>
        <taxon>Bacillati</taxon>
        <taxon>Actinomycetota</taxon>
        <taxon>Actinomycetes</taxon>
        <taxon>Micrococcales</taxon>
        <taxon>Microbacteriaceae</taxon>
        <taxon>Leifsonia</taxon>
    </lineage>
</organism>
<evidence type="ECO:0000313" key="5">
    <source>
        <dbReference type="Proteomes" id="UP001174210"/>
    </source>
</evidence>
<accession>A0ABT8IY58</accession>
<protein>
    <submittedName>
        <fullName evidence="4">M15 family metallopeptidase</fullName>
    </submittedName>
</protein>
<feature type="region of interest" description="Disordered" evidence="1">
    <location>
        <begin position="37"/>
        <end position="67"/>
    </location>
</feature>
<dbReference type="Gene3D" id="3.30.1380.10">
    <property type="match status" value="1"/>
</dbReference>
<dbReference type="Pfam" id="PF02557">
    <property type="entry name" value="VanY"/>
    <property type="match status" value="1"/>
</dbReference>
<dbReference type="InterPro" id="IPR058193">
    <property type="entry name" value="VanY/YodJ_core_dom"/>
</dbReference>